<comment type="caution">
    <text evidence="2">The sequence shown here is derived from an EMBL/GenBank/DDBJ whole genome shotgun (WGS) entry which is preliminary data.</text>
</comment>
<name>A0A0F9HJC9_9ZZZZ</name>
<evidence type="ECO:0000256" key="1">
    <source>
        <dbReference type="SAM" id="MobiDB-lite"/>
    </source>
</evidence>
<accession>A0A0F9HJC9</accession>
<dbReference type="EMBL" id="LAZR01016726">
    <property type="protein sequence ID" value="KKM03252.1"/>
    <property type="molecule type" value="Genomic_DNA"/>
</dbReference>
<dbReference type="InterPro" id="IPR011990">
    <property type="entry name" value="TPR-like_helical_dom_sf"/>
</dbReference>
<dbReference type="AlphaFoldDB" id="A0A0F9HJC9"/>
<organism evidence="2">
    <name type="scientific">marine sediment metagenome</name>
    <dbReference type="NCBI Taxonomy" id="412755"/>
    <lineage>
        <taxon>unclassified sequences</taxon>
        <taxon>metagenomes</taxon>
        <taxon>ecological metagenomes</taxon>
    </lineage>
</organism>
<reference evidence="2" key="1">
    <citation type="journal article" date="2015" name="Nature">
        <title>Complex archaea that bridge the gap between prokaryotes and eukaryotes.</title>
        <authorList>
            <person name="Spang A."/>
            <person name="Saw J.H."/>
            <person name="Jorgensen S.L."/>
            <person name="Zaremba-Niedzwiedzka K."/>
            <person name="Martijn J."/>
            <person name="Lind A.E."/>
            <person name="van Eijk R."/>
            <person name="Schleper C."/>
            <person name="Guy L."/>
            <person name="Ettema T.J."/>
        </authorList>
    </citation>
    <scope>NUCLEOTIDE SEQUENCE</scope>
</reference>
<feature type="non-terminal residue" evidence="2">
    <location>
        <position position="1"/>
    </location>
</feature>
<gene>
    <name evidence="2" type="ORF">LCGC14_1776280</name>
</gene>
<feature type="compositionally biased region" description="Basic and acidic residues" evidence="1">
    <location>
        <begin position="272"/>
        <end position="284"/>
    </location>
</feature>
<evidence type="ECO:0008006" key="3">
    <source>
        <dbReference type="Google" id="ProtNLM"/>
    </source>
</evidence>
<dbReference type="Gene3D" id="1.25.40.10">
    <property type="entry name" value="Tetratricopeptide repeat domain"/>
    <property type="match status" value="1"/>
</dbReference>
<proteinExistence type="predicted"/>
<evidence type="ECO:0000313" key="2">
    <source>
        <dbReference type="EMBL" id="KKM03252.1"/>
    </source>
</evidence>
<protein>
    <recommendedName>
        <fullName evidence="3">Outer membrane lipoprotein BamD-like domain-containing protein</fullName>
    </recommendedName>
</protein>
<sequence>QFEMSVSSAQEILGEVPSFWLGTAGERGGGFLPFGAGKRAEVYCLGQAWAGYYWSPYHSWRRKDVQWVQATPVTKLLQKQKFDPELRWRLEWADVNMLAHEGKAAEALAALKGRLAEGKTYRDLSRRLDMPALGSAMGTANMTRQAKDLAKRLKRATTTSRDAAAIELMLGSMYYARKAYVPAAEHYLKVVKAYPFPARMYHNFRTALHCLRAGAPRKVKAELDAYLRKVARVQEIVPPLLSEAGQHYLALRSSTALTYRKRLNSTYPASTARDKMEQAIDKQRQRLRKTR</sequence>
<feature type="region of interest" description="Disordered" evidence="1">
    <location>
        <begin position="268"/>
        <end position="291"/>
    </location>
</feature>